<dbReference type="EMBL" id="FNOK01000021">
    <property type="protein sequence ID" value="SDY16967.1"/>
    <property type="molecule type" value="Genomic_DNA"/>
</dbReference>
<dbReference type="RefSeq" id="WP_093268248.1">
    <property type="nucleotide sequence ID" value="NZ_FNOK01000021.1"/>
</dbReference>
<organism evidence="4 5">
    <name type="scientific">Saccharopolyspora shandongensis</name>
    <dbReference type="NCBI Taxonomy" id="418495"/>
    <lineage>
        <taxon>Bacteria</taxon>
        <taxon>Bacillati</taxon>
        <taxon>Actinomycetota</taxon>
        <taxon>Actinomycetes</taxon>
        <taxon>Pseudonocardiales</taxon>
        <taxon>Pseudonocardiaceae</taxon>
        <taxon>Saccharopolyspora</taxon>
    </lineage>
</organism>
<accession>A0A1H3HNA7</accession>
<evidence type="ECO:0000256" key="1">
    <source>
        <dbReference type="ARBA" id="ARBA00004418"/>
    </source>
</evidence>
<proteinExistence type="inferred from homology"/>
<keyword evidence="3" id="KW-0732">Signal</keyword>
<dbReference type="AlphaFoldDB" id="A0A1H3HNA7"/>
<protein>
    <submittedName>
        <fullName evidence="4">ABC-type nitrate/sulfonate/bicarbonate transport system, substrate-binding protein</fullName>
    </submittedName>
</protein>
<dbReference type="OrthoDB" id="4445760at2"/>
<dbReference type="STRING" id="418495.SAMN05216215_102122"/>
<dbReference type="Pfam" id="PF13379">
    <property type="entry name" value="NMT1_2"/>
    <property type="match status" value="1"/>
</dbReference>
<name>A0A1H3HNA7_9PSEU</name>
<keyword evidence="5" id="KW-1185">Reference proteome</keyword>
<dbReference type="PROSITE" id="PS51318">
    <property type="entry name" value="TAT"/>
    <property type="match status" value="1"/>
</dbReference>
<evidence type="ECO:0000313" key="4">
    <source>
        <dbReference type="EMBL" id="SDY16967.1"/>
    </source>
</evidence>
<dbReference type="InterPro" id="IPR006311">
    <property type="entry name" value="TAT_signal"/>
</dbReference>
<reference evidence="5" key="1">
    <citation type="submission" date="2016-10" db="EMBL/GenBank/DDBJ databases">
        <authorList>
            <person name="Varghese N."/>
            <person name="Submissions S."/>
        </authorList>
    </citation>
    <scope>NUCLEOTIDE SEQUENCE [LARGE SCALE GENOMIC DNA]</scope>
    <source>
        <strain evidence="5">CGMCC 4.3530</strain>
    </source>
</reference>
<dbReference type="GO" id="GO:0042597">
    <property type="term" value="C:periplasmic space"/>
    <property type="evidence" value="ECO:0007669"/>
    <property type="project" value="UniProtKB-SubCell"/>
</dbReference>
<comment type="similarity">
    <text evidence="2">Belongs to the bacterial solute-binding protein SsuA/TauA family.</text>
</comment>
<dbReference type="SUPFAM" id="SSF53850">
    <property type="entry name" value="Periplasmic binding protein-like II"/>
    <property type="match status" value="1"/>
</dbReference>
<evidence type="ECO:0000256" key="3">
    <source>
        <dbReference type="ARBA" id="ARBA00022729"/>
    </source>
</evidence>
<evidence type="ECO:0000313" key="5">
    <source>
        <dbReference type="Proteomes" id="UP000199529"/>
    </source>
</evidence>
<sequence>MITPRASTTPMTGLELSRRSLLKYFGVGTAALGAAPLLGACGDGGGAGGASKFTVASFPGDNYLLDAVNVENKDFAKHDLDVPKLVAPQSGVQAMQLVVAGAVSGYASDTLLQMATFANGTKGKRPVIVGIRTPSTTYGIVAGKGDWPSPDASFEEKMQSLKGKRVGVTAVGAGGDLKLRLALELAGMAYDDVTHLATGPSASAAPNLTGGRIDAYVTVQWTSTRFVAESANRPVLLDFSDPTVPETLRNQAVCIVAVREDMVEKQPEVVQNWLAAQWDAHEWMLANKEAAADLLNRTGLGGKAPHIATNYIDHYVADVAPSIKPMFKVPEQTIEQMAELALRFGNIKEGDISFEKIVPDFARA</sequence>
<comment type="subcellular location">
    <subcellularLocation>
        <location evidence="1">Periplasm</location>
    </subcellularLocation>
</comment>
<evidence type="ECO:0000256" key="2">
    <source>
        <dbReference type="ARBA" id="ARBA00010742"/>
    </source>
</evidence>
<dbReference type="Proteomes" id="UP000199529">
    <property type="component" value="Unassembled WGS sequence"/>
</dbReference>
<dbReference type="Gene3D" id="3.40.190.10">
    <property type="entry name" value="Periplasmic binding protein-like II"/>
    <property type="match status" value="2"/>
</dbReference>
<dbReference type="PANTHER" id="PTHR30024:SF47">
    <property type="entry name" value="TAURINE-BINDING PERIPLASMIC PROTEIN"/>
    <property type="match status" value="1"/>
</dbReference>
<gene>
    <name evidence="4" type="ORF">SAMN05216215_102122</name>
</gene>
<dbReference type="PANTHER" id="PTHR30024">
    <property type="entry name" value="ALIPHATIC SULFONATES-BINDING PROTEIN-RELATED"/>
    <property type="match status" value="1"/>
</dbReference>